<proteinExistence type="inferred from homology"/>
<evidence type="ECO:0000256" key="5">
    <source>
        <dbReference type="ARBA" id="ARBA00022729"/>
    </source>
</evidence>
<keyword evidence="5 7" id="KW-0732">Signal</keyword>
<dbReference type="PANTHER" id="PTHR34216">
    <property type="match status" value="1"/>
</dbReference>
<accession>A0ABW5BH51</accession>
<evidence type="ECO:0000256" key="1">
    <source>
        <dbReference type="ARBA" id="ARBA00003236"/>
    </source>
</evidence>
<comment type="function">
    <text evidence="1">Is involved in generating a small heat-stable compound (Nod), an acylated oligomer of N-acetylglucosamine, that stimulates mitosis in various plant protoplasts.</text>
</comment>
<dbReference type="PANTHER" id="PTHR34216:SF3">
    <property type="entry name" value="POLY-BETA-1,6-N-ACETYL-D-GLUCOSAMINE N-DEACETYLASE"/>
    <property type="match status" value="1"/>
</dbReference>
<evidence type="ECO:0000256" key="3">
    <source>
        <dbReference type="ARBA" id="ARBA00010973"/>
    </source>
</evidence>
<reference evidence="10" key="1">
    <citation type="journal article" date="2019" name="Int. J. Syst. Evol. Microbiol.">
        <title>The Global Catalogue of Microorganisms (GCM) 10K type strain sequencing project: providing services to taxonomists for standard genome sequencing and annotation.</title>
        <authorList>
            <consortium name="The Broad Institute Genomics Platform"/>
            <consortium name="The Broad Institute Genome Sequencing Center for Infectious Disease"/>
            <person name="Wu L."/>
            <person name="Ma J."/>
        </authorList>
    </citation>
    <scope>NUCLEOTIDE SEQUENCE [LARGE SCALE GENOMIC DNA]</scope>
    <source>
        <strain evidence="10">CGMCC 4.7192</strain>
    </source>
</reference>
<feature type="signal peptide" evidence="7">
    <location>
        <begin position="1"/>
        <end position="22"/>
    </location>
</feature>
<dbReference type="RefSeq" id="WP_380248692.1">
    <property type="nucleotide sequence ID" value="NZ_JBHUII010000001.1"/>
</dbReference>
<gene>
    <name evidence="9" type="ORF">ACFSKO_04110</name>
</gene>
<dbReference type="InterPro" id="IPR011330">
    <property type="entry name" value="Glyco_hydro/deAcase_b/a-brl"/>
</dbReference>
<feature type="domain" description="NodB homology" evidence="8">
    <location>
        <begin position="94"/>
        <end position="355"/>
    </location>
</feature>
<dbReference type="Gene3D" id="3.20.20.370">
    <property type="entry name" value="Glycoside hydrolase/deacetylase"/>
    <property type="match status" value="1"/>
</dbReference>
<dbReference type="PROSITE" id="PS51677">
    <property type="entry name" value="NODB"/>
    <property type="match status" value="1"/>
</dbReference>
<feature type="chain" id="PRO_5046636986" description="Chitooligosaccharide deacetylase" evidence="7">
    <location>
        <begin position="23"/>
        <end position="355"/>
    </location>
</feature>
<comment type="caution">
    <text evidence="9">The sequence shown here is derived from an EMBL/GenBank/DDBJ whole genome shotgun (WGS) entry which is preliminary data.</text>
</comment>
<organism evidence="9 10">
    <name type="scientific">Kiloniella antarctica</name>
    <dbReference type="NCBI Taxonomy" id="1550907"/>
    <lineage>
        <taxon>Bacteria</taxon>
        <taxon>Pseudomonadati</taxon>
        <taxon>Pseudomonadota</taxon>
        <taxon>Alphaproteobacteria</taxon>
        <taxon>Rhodospirillales</taxon>
        <taxon>Kiloniellaceae</taxon>
        <taxon>Kiloniella</taxon>
    </lineage>
</organism>
<dbReference type="EMBL" id="JBHUII010000001">
    <property type="protein sequence ID" value="MFD2204776.1"/>
    <property type="molecule type" value="Genomic_DNA"/>
</dbReference>
<dbReference type="CDD" id="cd10973">
    <property type="entry name" value="CE4_DAC_u4_5s"/>
    <property type="match status" value="1"/>
</dbReference>
<evidence type="ECO:0000256" key="7">
    <source>
        <dbReference type="SAM" id="SignalP"/>
    </source>
</evidence>
<dbReference type="SUPFAM" id="SSF88713">
    <property type="entry name" value="Glycoside hydrolase/deacetylase"/>
    <property type="match status" value="1"/>
</dbReference>
<keyword evidence="9" id="KW-0378">Hydrolase</keyword>
<keyword evidence="10" id="KW-1185">Reference proteome</keyword>
<protein>
    <recommendedName>
        <fullName evidence="4">Chitooligosaccharide deacetylase</fullName>
    </recommendedName>
    <alternativeName>
        <fullName evidence="6">Nodulation protein B</fullName>
    </alternativeName>
</protein>
<name>A0ABW5BH51_9PROT</name>
<dbReference type="Proteomes" id="UP001597294">
    <property type="component" value="Unassembled WGS sequence"/>
</dbReference>
<dbReference type="Pfam" id="PF01522">
    <property type="entry name" value="Polysacc_deac_1"/>
    <property type="match status" value="1"/>
</dbReference>
<sequence>MAKSSFLKYPLAAMAFCFSASISDNTPLAQEPSIQNGAVVIMYHRFDEDKYPSTNTSLETLRAHIEELKGGPYNVLSLEDIVDAISNNQPLPDRTIGISIDDAFLSFYEKAWPEFKESNLPVTIFTSTAPVEKSLPGYMSWSQLRELSADSLINIGNHAHQHTHIVDLDAEAQTLSIDKSDQIFRRALGKRPRLFAYPYGEISLQLSNILRAKGFKAAFGQNSGAISRQPDLMQLPRFPFNNRFGTPDRFELAINSLPLPVSAVLPEDLFLTDAHNPPSLGFTISEGIKTREDGTYRGLNCYSSQNEISLQQLGAGRIEVRLSAPYEPGRARVNCTMLGPDGRWRWFGQQYYIPQ</sequence>
<evidence type="ECO:0000259" key="8">
    <source>
        <dbReference type="PROSITE" id="PS51677"/>
    </source>
</evidence>
<dbReference type="GO" id="GO:0016787">
    <property type="term" value="F:hydrolase activity"/>
    <property type="evidence" value="ECO:0007669"/>
    <property type="project" value="UniProtKB-KW"/>
</dbReference>
<dbReference type="InterPro" id="IPR002509">
    <property type="entry name" value="NODB_dom"/>
</dbReference>
<dbReference type="InterPro" id="IPR051398">
    <property type="entry name" value="Polysacch_Deacetylase"/>
</dbReference>
<evidence type="ECO:0000313" key="9">
    <source>
        <dbReference type="EMBL" id="MFD2204776.1"/>
    </source>
</evidence>
<comment type="similarity">
    <text evidence="3">Belongs to the polysaccharide deacetylase family.</text>
</comment>
<evidence type="ECO:0000313" key="10">
    <source>
        <dbReference type="Proteomes" id="UP001597294"/>
    </source>
</evidence>
<comment type="subcellular location">
    <subcellularLocation>
        <location evidence="2">Secreted</location>
    </subcellularLocation>
</comment>
<evidence type="ECO:0000256" key="6">
    <source>
        <dbReference type="ARBA" id="ARBA00032976"/>
    </source>
</evidence>
<evidence type="ECO:0000256" key="2">
    <source>
        <dbReference type="ARBA" id="ARBA00004613"/>
    </source>
</evidence>
<evidence type="ECO:0000256" key="4">
    <source>
        <dbReference type="ARBA" id="ARBA00020071"/>
    </source>
</evidence>